<feature type="compositionally biased region" description="Acidic residues" evidence="1">
    <location>
        <begin position="8"/>
        <end position="25"/>
    </location>
</feature>
<dbReference type="EMBL" id="KB632230">
    <property type="protein sequence ID" value="ERL90390.1"/>
    <property type="molecule type" value="Genomic_DNA"/>
</dbReference>
<organism evidence="2">
    <name type="scientific">Dendroctonus ponderosae</name>
    <name type="common">Mountain pine beetle</name>
    <dbReference type="NCBI Taxonomy" id="77166"/>
    <lineage>
        <taxon>Eukaryota</taxon>
        <taxon>Metazoa</taxon>
        <taxon>Ecdysozoa</taxon>
        <taxon>Arthropoda</taxon>
        <taxon>Hexapoda</taxon>
        <taxon>Insecta</taxon>
        <taxon>Pterygota</taxon>
        <taxon>Neoptera</taxon>
        <taxon>Endopterygota</taxon>
        <taxon>Coleoptera</taxon>
        <taxon>Polyphaga</taxon>
        <taxon>Cucujiformia</taxon>
        <taxon>Curculionidae</taxon>
        <taxon>Scolytinae</taxon>
        <taxon>Dendroctonus</taxon>
    </lineage>
</organism>
<feature type="compositionally biased region" description="Basic residues" evidence="1">
    <location>
        <begin position="36"/>
        <end position="47"/>
    </location>
</feature>
<sequence length="248" mass="28229">MSRRHDSENEDDPEPFESSGDEWNVEDAKKEETSRRKSSRISRKPKRPLVEESASDLDGEGQSEEDDYFSEEEPVPKKKPQKKVTNTPKSAQKKQKVLNDSDLSNDTNSNMSQEDNKKDNAATDSDSSRTSTNVQSRGVHRKVIPKTIYSEDYATGSFVILKKDAQGSDPSKHPVIWRIDGKALLQKYEAFDEEETVRHKNTSIYTGWSPLDKDLYAPITVDVIRHNNNNLTVQVQWDKLNIINADSD</sequence>
<dbReference type="Proteomes" id="UP000019118">
    <property type="component" value="Unassembled WGS sequence"/>
</dbReference>
<feature type="region of interest" description="Disordered" evidence="1">
    <location>
        <begin position="1"/>
        <end position="139"/>
    </location>
</feature>
<feature type="non-terminal residue" evidence="2">
    <location>
        <position position="1"/>
    </location>
</feature>
<keyword evidence="5" id="KW-1185">Reference proteome</keyword>
<feature type="compositionally biased region" description="Acidic residues" evidence="1">
    <location>
        <begin position="53"/>
        <end position="73"/>
    </location>
</feature>
<evidence type="ECO:0000313" key="6">
    <source>
        <dbReference type="Proteomes" id="UP000030742"/>
    </source>
</evidence>
<dbReference type="EMBL" id="KB740969">
    <property type="protein sequence ID" value="ENN76750.1"/>
    <property type="molecule type" value="Genomic_DNA"/>
</dbReference>
<reference evidence="5 6" key="1">
    <citation type="journal article" date="2013" name="Genome Biol.">
        <title>Draft genome of the mountain pine beetle, Dendroctonus ponderosae Hopkins, a major forest pest.</title>
        <authorList>
            <person name="Keeling C.I."/>
            <person name="Yuen M.M."/>
            <person name="Liao N.Y."/>
            <person name="Docking T.R."/>
            <person name="Chan S.K."/>
            <person name="Taylor G.A."/>
            <person name="Palmquist D.L."/>
            <person name="Jackman S.D."/>
            <person name="Nguyen A."/>
            <person name="Li M."/>
            <person name="Henderson H."/>
            <person name="Janes J.K."/>
            <person name="Zhao Y."/>
            <person name="Pandoh P."/>
            <person name="Moore R."/>
            <person name="Sperling F.A."/>
            <person name="Huber D.P."/>
            <person name="Birol I."/>
            <person name="Jones S.J."/>
            <person name="Bohlmann J."/>
        </authorList>
    </citation>
    <scope>NUCLEOTIDE SEQUENCE</scope>
</reference>
<dbReference type="HOGENOM" id="CLU_1121087_0_0_1"/>
<dbReference type="Proteomes" id="UP000030742">
    <property type="component" value="Unassembled WGS sequence"/>
</dbReference>
<feature type="compositionally biased region" description="Low complexity" evidence="1">
    <location>
        <begin position="100"/>
        <end position="112"/>
    </location>
</feature>
<gene>
    <name evidence="4" type="primary">109538102</name>
    <name evidence="3" type="ORF">D910_07739</name>
    <name evidence="2" type="ORF">YQE_06815</name>
</gene>
<dbReference type="OMA" id="SKDIPKH"/>
<evidence type="ECO:0000313" key="2">
    <source>
        <dbReference type="EMBL" id="ENN76750.1"/>
    </source>
</evidence>
<evidence type="ECO:0000256" key="1">
    <source>
        <dbReference type="SAM" id="MobiDB-lite"/>
    </source>
</evidence>
<dbReference type="KEGG" id="dpa:109538102"/>
<name>N6U573_DENPD</name>
<evidence type="ECO:0000313" key="5">
    <source>
        <dbReference type="Proteomes" id="UP000019118"/>
    </source>
</evidence>
<dbReference type="OrthoDB" id="309640at2759"/>
<feature type="compositionally biased region" description="Low complexity" evidence="1">
    <location>
        <begin position="122"/>
        <end position="133"/>
    </location>
</feature>
<reference evidence="4" key="2">
    <citation type="submission" date="2024-08" db="UniProtKB">
        <authorList>
            <consortium name="EnsemblMetazoa"/>
        </authorList>
    </citation>
    <scope>IDENTIFICATION</scope>
</reference>
<proteinExistence type="predicted"/>
<evidence type="ECO:0000313" key="4">
    <source>
        <dbReference type="EnsemblMetazoa" id="XP_019760731.1"/>
    </source>
</evidence>
<dbReference type="EnsemblMetazoa" id="XM_019905172.1">
    <property type="protein sequence ID" value="XP_019760731.1"/>
    <property type="gene ID" value="LOC109538102"/>
</dbReference>
<evidence type="ECO:0000313" key="3">
    <source>
        <dbReference type="EMBL" id="ERL90390.1"/>
    </source>
</evidence>
<accession>N6U573</accession>
<dbReference type="AlphaFoldDB" id="N6U573"/>
<feature type="compositionally biased region" description="Basic and acidic residues" evidence="1">
    <location>
        <begin position="26"/>
        <end position="35"/>
    </location>
</feature>
<protein>
    <submittedName>
        <fullName evidence="2 4">Uncharacterized protein</fullName>
    </submittedName>
</protein>